<dbReference type="EMBL" id="CVUD02000255">
    <property type="protein sequence ID" value="SEH95376.1"/>
    <property type="molecule type" value="Genomic_DNA"/>
</dbReference>
<dbReference type="InterPro" id="IPR022935">
    <property type="entry name" value="ClpS"/>
</dbReference>
<comment type="function">
    <text evidence="1">Involved in the modulation of the specificity of the ClpAP-mediated ATP-dependent protein degradation.</text>
</comment>
<dbReference type="HAMAP" id="MF_00302">
    <property type="entry name" value="ClpS"/>
    <property type="match status" value="1"/>
</dbReference>
<dbReference type="EMBL" id="CDSC02000278">
    <property type="protein sequence ID" value="SEH87044.1"/>
    <property type="molecule type" value="Genomic_DNA"/>
</dbReference>
<dbReference type="GO" id="GO:0006508">
    <property type="term" value="P:proteolysis"/>
    <property type="evidence" value="ECO:0007669"/>
    <property type="project" value="UniProtKB-UniRule"/>
</dbReference>
<protein>
    <recommendedName>
        <fullName evidence="1">ATP-dependent Clp protease adapter protein ClpS</fullName>
    </recommendedName>
</protein>
<reference evidence="6 7" key="1">
    <citation type="submission" date="2016-06" db="EMBL/GenBank/DDBJ databases">
        <authorList>
            <person name="Petersen J."/>
            <person name="Sayavedra L."/>
        </authorList>
    </citation>
    <scope>NUCLEOTIDE SEQUENCE [LARGE SCALE GENOMIC DNA]</scope>
    <source>
        <strain evidence="7">BazSymA</strain>
        <strain evidence="6">BazSymB</strain>
    </source>
</reference>
<keyword evidence="5" id="KW-0378">Hydrolase</keyword>
<gene>
    <name evidence="1" type="primary">clpS</name>
    <name evidence="4" type="ORF">BAZSYMA_ACONTIG00143_2</name>
    <name evidence="5" type="ORF">BAZSYMB_SCAFFOLD00029_13</name>
</gene>
<dbReference type="Gene3D" id="3.30.1390.10">
    <property type="match status" value="1"/>
</dbReference>
<organism evidence="5 6">
    <name type="scientific">Bathymodiolus azoricus thioautotrophic gill symbiont</name>
    <dbReference type="NCBI Taxonomy" id="235205"/>
    <lineage>
        <taxon>Bacteria</taxon>
        <taxon>Pseudomonadati</taxon>
        <taxon>Pseudomonadota</taxon>
        <taxon>Gammaproteobacteria</taxon>
        <taxon>sulfur-oxidizing symbionts</taxon>
    </lineage>
</organism>
<evidence type="ECO:0000313" key="4">
    <source>
        <dbReference type="EMBL" id="SEH87044.1"/>
    </source>
</evidence>
<dbReference type="Proteomes" id="UP000198988">
    <property type="component" value="Unassembled WGS sequence"/>
</dbReference>
<dbReference type="NCBIfam" id="NF000672">
    <property type="entry name" value="PRK00033.1-5"/>
    <property type="match status" value="1"/>
</dbReference>
<evidence type="ECO:0000313" key="6">
    <source>
        <dbReference type="Proteomes" id="UP000198559"/>
    </source>
</evidence>
<dbReference type="Proteomes" id="UP000198559">
    <property type="component" value="Unassembled WGS sequence"/>
</dbReference>
<dbReference type="PANTHER" id="PTHR33473:SF19">
    <property type="entry name" value="ATP-DEPENDENT CLP PROTEASE ADAPTER PROTEIN CLPS"/>
    <property type="match status" value="1"/>
</dbReference>
<comment type="subunit">
    <text evidence="1">Binds to the N-terminal domain of the chaperone ClpA.</text>
</comment>
<evidence type="ECO:0000259" key="3">
    <source>
        <dbReference type="Pfam" id="PF02617"/>
    </source>
</evidence>
<evidence type="ECO:0000256" key="2">
    <source>
        <dbReference type="SAM" id="MobiDB-lite"/>
    </source>
</evidence>
<name>A0A1H6M8Z6_9GAMM</name>
<evidence type="ECO:0000313" key="5">
    <source>
        <dbReference type="EMBL" id="SEH95376.1"/>
    </source>
</evidence>
<evidence type="ECO:0000256" key="1">
    <source>
        <dbReference type="HAMAP-Rule" id="MF_00302"/>
    </source>
</evidence>
<dbReference type="InterPro" id="IPR003769">
    <property type="entry name" value="ClpS_core"/>
</dbReference>
<feature type="domain" description="Adaptor protein ClpS core" evidence="3">
    <location>
        <begin position="22"/>
        <end position="100"/>
    </location>
</feature>
<dbReference type="Pfam" id="PF02617">
    <property type="entry name" value="ClpS"/>
    <property type="match status" value="1"/>
</dbReference>
<dbReference type="FunFam" id="3.30.1390.10:FF:000002">
    <property type="entry name" value="ATP-dependent Clp protease adapter protein ClpS"/>
    <property type="match status" value="1"/>
</dbReference>
<sequence length="108" mass="12525">MHNYTNLAMEKTRTKPAKSKLKKPSRFQVLLLNDDYTTMEFVIQVLQQFFDKTEESAYAIMLKVHIDGEGVCGIYSFDVAQTKISQVINFSRQNEQPLMCVIRELDLT</sequence>
<reference evidence="5" key="2">
    <citation type="submission" date="2016-06" db="EMBL/GenBank/DDBJ databases">
        <authorList>
            <person name="Olsen C.W."/>
            <person name="Carey S."/>
            <person name="Hinshaw L."/>
            <person name="Karasin A.I."/>
        </authorList>
    </citation>
    <scope>NUCLEOTIDE SEQUENCE [LARGE SCALE GENOMIC DNA]</scope>
    <source>
        <strain evidence="4">BazSymA</strain>
        <strain evidence="5">BazSymB</strain>
    </source>
</reference>
<dbReference type="PANTHER" id="PTHR33473">
    <property type="entry name" value="ATP-DEPENDENT CLP PROTEASE ADAPTER PROTEIN CLPS1, CHLOROPLASTIC"/>
    <property type="match status" value="1"/>
</dbReference>
<dbReference type="SUPFAM" id="SSF54736">
    <property type="entry name" value="ClpS-like"/>
    <property type="match status" value="1"/>
</dbReference>
<dbReference type="GO" id="GO:0008233">
    <property type="term" value="F:peptidase activity"/>
    <property type="evidence" value="ECO:0007669"/>
    <property type="project" value="UniProtKB-KW"/>
</dbReference>
<dbReference type="GO" id="GO:0030163">
    <property type="term" value="P:protein catabolic process"/>
    <property type="evidence" value="ECO:0007669"/>
    <property type="project" value="InterPro"/>
</dbReference>
<accession>A0A1H6M8Z6</accession>
<comment type="similarity">
    <text evidence="1">Belongs to the ClpS family.</text>
</comment>
<dbReference type="InterPro" id="IPR014719">
    <property type="entry name" value="Ribosomal_bL12_C/ClpS-like"/>
</dbReference>
<proteinExistence type="inferred from homology"/>
<dbReference type="RefSeq" id="WP_237731732.1">
    <property type="nucleotide sequence ID" value="NZ_CAESAP020000130.1"/>
</dbReference>
<keyword evidence="5" id="KW-0645">Protease</keyword>
<dbReference type="AlphaFoldDB" id="A0A1H6M8Z6"/>
<evidence type="ECO:0000313" key="7">
    <source>
        <dbReference type="Proteomes" id="UP000198988"/>
    </source>
</evidence>
<feature type="region of interest" description="Disordered" evidence="2">
    <location>
        <begin position="1"/>
        <end position="20"/>
    </location>
</feature>
<dbReference type="STRING" id="235205.BAZSYMB_SCAFFOLD00029_13"/>